<accession>A0AAD7CBQ3</accession>
<evidence type="ECO:0000313" key="5">
    <source>
        <dbReference type="Proteomes" id="UP001221142"/>
    </source>
</evidence>
<feature type="transmembrane region" description="Helical" evidence="2">
    <location>
        <begin position="71"/>
        <end position="90"/>
    </location>
</feature>
<protein>
    <recommendedName>
        <fullName evidence="3">DUF6535 domain-containing protein</fullName>
    </recommendedName>
</protein>
<keyword evidence="2" id="KW-0812">Transmembrane</keyword>
<feature type="region of interest" description="Disordered" evidence="1">
    <location>
        <begin position="667"/>
        <end position="700"/>
    </location>
</feature>
<name>A0AAD7CBQ3_9AGAR</name>
<evidence type="ECO:0000313" key="4">
    <source>
        <dbReference type="EMBL" id="KAJ7644365.1"/>
    </source>
</evidence>
<feature type="compositionally biased region" description="Basic and acidic residues" evidence="1">
    <location>
        <begin position="626"/>
        <end position="644"/>
    </location>
</feature>
<evidence type="ECO:0000256" key="1">
    <source>
        <dbReference type="SAM" id="MobiDB-lite"/>
    </source>
</evidence>
<feature type="region of interest" description="Disordered" evidence="1">
    <location>
        <begin position="626"/>
        <end position="645"/>
    </location>
</feature>
<evidence type="ECO:0000256" key="2">
    <source>
        <dbReference type="SAM" id="Phobius"/>
    </source>
</evidence>
<reference evidence="4" key="1">
    <citation type="submission" date="2023-03" db="EMBL/GenBank/DDBJ databases">
        <title>Massive genome expansion in bonnet fungi (Mycena s.s.) driven by repeated elements and novel gene families across ecological guilds.</title>
        <authorList>
            <consortium name="Lawrence Berkeley National Laboratory"/>
            <person name="Harder C.B."/>
            <person name="Miyauchi S."/>
            <person name="Viragh M."/>
            <person name="Kuo A."/>
            <person name="Thoen E."/>
            <person name="Andreopoulos B."/>
            <person name="Lu D."/>
            <person name="Skrede I."/>
            <person name="Drula E."/>
            <person name="Henrissat B."/>
            <person name="Morin E."/>
            <person name="Kohler A."/>
            <person name="Barry K."/>
            <person name="LaButti K."/>
            <person name="Morin E."/>
            <person name="Salamov A."/>
            <person name="Lipzen A."/>
            <person name="Mereny Z."/>
            <person name="Hegedus B."/>
            <person name="Baldrian P."/>
            <person name="Stursova M."/>
            <person name="Weitz H."/>
            <person name="Taylor A."/>
            <person name="Grigoriev I.V."/>
            <person name="Nagy L.G."/>
            <person name="Martin F."/>
            <person name="Kauserud H."/>
        </authorList>
    </citation>
    <scope>NUCLEOTIDE SEQUENCE</scope>
    <source>
        <strain evidence="4">9284</strain>
    </source>
</reference>
<feature type="transmembrane region" description="Helical" evidence="2">
    <location>
        <begin position="235"/>
        <end position="258"/>
    </location>
</feature>
<dbReference type="InterPro" id="IPR045338">
    <property type="entry name" value="DUF6535"/>
</dbReference>
<gene>
    <name evidence="4" type="ORF">FB45DRAFT_897640</name>
</gene>
<feature type="transmembrane region" description="Helical" evidence="2">
    <location>
        <begin position="144"/>
        <end position="166"/>
    </location>
</feature>
<feature type="transmembrane region" description="Helical" evidence="2">
    <location>
        <begin position="194"/>
        <end position="215"/>
    </location>
</feature>
<dbReference type="AlphaFoldDB" id="A0AAD7CBQ3"/>
<feature type="region of interest" description="Disordered" evidence="1">
    <location>
        <begin position="720"/>
        <end position="813"/>
    </location>
</feature>
<organism evidence="4 5">
    <name type="scientific">Roridomyces roridus</name>
    <dbReference type="NCBI Taxonomy" id="1738132"/>
    <lineage>
        <taxon>Eukaryota</taxon>
        <taxon>Fungi</taxon>
        <taxon>Dikarya</taxon>
        <taxon>Basidiomycota</taxon>
        <taxon>Agaricomycotina</taxon>
        <taxon>Agaricomycetes</taxon>
        <taxon>Agaricomycetidae</taxon>
        <taxon>Agaricales</taxon>
        <taxon>Marasmiineae</taxon>
        <taxon>Mycenaceae</taxon>
        <taxon>Roridomyces</taxon>
    </lineage>
</organism>
<keyword evidence="2" id="KW-0472">Membrane</keyword>
<dbReference type="Proteomes" id="UP001221142">
    <property type="component" value="Unassembled WGS sequence"/>
</dbReference>
<evidence type="ECO:0000259" key="3">
    <source>
        <dbReference type="Pfam" id="PF20153"/>
    </source>
</evidence>
<feature type="compositionally biased region" description="Polar residues" evidence="1">
    <location>
        <begin position="689"/>
        <end position="700"/>
    </location>
</feature>
<comment type="caution">
    <text evidence="4">The sequence shown here is derived from an EMBL/GenBank/DDBJ whole genome shotgun (WGS) entry which is preliminary data.</text>
</comment>
<dbReference type="Pfam" id="PF20153">
    <property type="entry name" value="DUF6535"/>
    <property type="match status" value="1"/>
</dbReference>
<keyword evidence="5" id="KW-1185">Reference proteome</keyword>
<sequence>MENDAFSRLAILMEEQTRLLRRMDERQAAADLTAQPIPQVPATSNSTWGALLRSRVAEAIQPKVERWRSGLDALLVFLGLFSSIVTAFLVDSINALQPDEVARTNELLMNLTEIVIQLNTGAALDFPAPVPFAPDPVNVRLNSYWFISLILSLSVAALAVACRSFLNMVLLSGHVKAVDRLIDINRRWKRVEKILGPATEVVPQLLIIPVILFLVGLLDNVFSSVLVLPVLPIPITVACALSLFFITGLVGFLAFALWDAILRPHDSPFPSTLARVTSSILPITQRAESWLRRNVPMPSTYHEVVQATYDDHTLDQAAAALLGVLKSAYVVETESGATLIHLLSPEASRRCNHTAARVVVELSYIFRPSPPGGRFHHDYLLDPLTLAARRSVSFRPLVTLWRSAYIKALAVIIDVFPDKDYPPVMAILGSNYMLPRVGGARNRRYEETRDLLLDIFFDFFAMNSAEAALPPSVVRLFEPRFISPQHVLALTRFLVESDQEERALSLVALLMAAKTPSLVLALAHKRILDESGIIWDLTEALTEGYIVIKSVLAGVDPADANDSLLMADLCSACVLGVKRCVERLQPCLLNSPWALRTLEAALFRFPHAEAAAALTELMAEFSDSVHPGRESHRIPRPPALRDNRSLLPESSRWNDLTDNFVLSAEFDDEDGGPSLADLEKYPQGRTNHRSSSASAATPSVIQQIPQRFSWATGQDDVDAQLRSSSPLQPPFPIYRRNVNPAMGEPSTPRLTYGLADAPAGLSATPAQWDENDSNGGLDEVARRSALRRSSAITANVGTNRSPRSSNHDADGGE</sequence>
<dbReference type="EMBL" id="JARKIF010000003">
    <property type="protein sequence ID" value="KAJ7644365.1"/>
    <property type="molecule type" value="Genomic_DNA"/>
</dbReference>
<feature type="compositionally biased region" description="Polar residues" evidence="1">
    <location>
        <begin position="792"/>
        <end position="804"/>
    </location>
</feature>
<keyword evidence="2" id="KW-1133">Transmembrane helix</keyword>
<proteinExistence type="predicted"/>
<feature type="domain" description="DUF6535" evidence="3">
    <location>
        <begin position="52"/>
        <end position="222"/>
    </location>
</feature>